<evidence type="ECO:0000313" key="9">
    <source>
        <dbReference type="EMBL" id="GAA1239664.1"/>
    </source>
</evidence>
<evidence type="ECO:0000256" key="3">
    <source>
        <dbReference type="ARBA" id="ARBA00022729"/>
    </source>
</evidence>
<evidence type="ECO:0000256" key="2">
    <source>
        <dbReference type="ARBA" id="ARBA00022525"/>
    </source>
</evidence>
<evidence type="ECO:0000313" key="10">
    <source>
        <dbReference type="Proteomes" id="UP001500037"/>
    </source>
</evidence>
<keyword evidence="6" id="KW-0472">Membrane</keyword>
<dbReference type="Proteomes" id="UP001500037">
    <property type="component" value="Unassembled WGS sequence"/>
</dbReference>
<gene>
    <name evidence="9" type="ORF">GCM10009665_32960</name>
</gene>
<keyword evidence="2" id="KW-0964">Secreted</keyword>
<keyword evidence="1" id="KW-0134">Cell wall</keyword>
<evidence type="ECO:0000259" key="8">
    <source>
        <dbReference type="PROSITE" id="PS50847"/>
    </source>
</evidence>
<feature type="transmembrane region" description="Helical" evidence="6">
    <location>
        <begin position="400"/>
        <end position="420"/>
    </location>
</feature>
<feature type="region of interest" description="Disordered" evidence="5">
    <location>
        <begin position="358"/>
        <end position="386"/>
    </location>
</feature>
<evidence type="ECO:0000256" key="5">
    <source>
        <dbReference type="SAM" id="MobiDB-lite"/>
    </source>
</evidence>
<keyword evidence="6" id="KW-0812">Transmembrane</keyword>
<dbReference type="EMBL" id="BAAALF010000050">
    <property type="protein sequence ID" value="GAA1239664.1"/>
    <property type="molecule type" value="Genomic_DNA"/>
</dbReference>
<protein>
    <recommendedName>
        <fullName evidence="8">Gram-positive cocci surface proteins LPxTG domain-containing protein</fullName>
    </recommendedName>
</protein>
<dbReference type="NCBIfam" id="TIGR01167">
    <property type="entry name" value="LPXTG_anchor"/>
    <property type="match status" value="1"/>
</dbReference>
<evidence type="ECO:0000256" key="6">
    <source>
        <dbReference type="SAM" id="Phobius"/>
    </source>
</evidence>
<dbReference type="InterPro" id="IPR019931">
    <property type="entry name" value="LPXTG_anchor"/>
</dbReference>
<organism evidence="9 10">
    <name type="scientific">Kitasatospora nipponensis</name>
    <dbReference type="NCBI Taxonomy" id="258049"/>
    <lineage>
        <taxon>Bacteria</taxon>
        <taxon>Bacillati</taxon>
        <taxon>Actinomycetota</taxon>
        <taxon>Actinomycetes</taxon>
        <taxon>Kitasatosporales</taxon>
        <taxon>Streptomycetaceae</taxon>
        <taxon>Kitasatospora</taxon>
    </lineage>
</organism>
<feature type="signal peptide" evidence="7">
    <location>
        <begin position="1"/>
        <end position="22"/>
    </location>
</feature>
<proteinExistence type="predicted"/>
<feature type="domain" description="Gram-positive cocci surface proteins LPxTG" evidence="8">
    <location>
        <begin position="391"/>
        <end position="427"/>
    </location>
</feature>
<dbReference type="PROSITE" id="PS50847">
    <property type="entry name" value="GRAM_POS_ANCHORING"/>
    <property type="match status" value="1"/>
</dbReference>
<evidence type="ECO:0000256" key="4">
    <source>
        <dbReference type="ARBA" id="ARBA00023088"/>
    </source>
</evidence>
<sequence length="427" mass="42550">MKLARSSALALAALGLTSLQLAAGSAAFADDFDSLTLNEWGYNTGHQTSVVAPGDSMGLGLYVGGPASATTQANILVTVKPHGAAAPALPTGVSLALDGTNCTPAVPGTAAAQSAAFICDMTKATATMPPSPQGANGSPGHNTLTVQLGASAVDSTLFDVTQTLVPHADLTLAQVEADQKAGKTFKNVTHVIEVESKDRASQGKSTFQLADFTAGQSVVQTVKVHAADHPDVLITAEGTVGGASWTPTSKGQIPLPAGLDLVSAEADNGATCQALPVTAQHEQSVEDPWIAHCLLVPGDTTLKLSFKADAALKDTQVKLHSGYNVYAKDPFSRPFSDATGTFAVKAAAVAPAGASAPATASATPSKAASGKPATPSASASRSATPAAGQQLASTGAGNTVGYGIAGAAVLAAGVGIVLVARRRAVRG</sequence>
<keyword evidence="6" id="KW-1133">Transmembrane helix</keyword>
<keyword evidence="10" id="KW-1185">Reference proteome</keyword>
<keyword evidence="4" id="KW-0572">Peptidoglycan-anchor</keyword>
<feature type="chain" id="PRO_5046847075" description="Gram-positive cocci surface proteins LPxTG domain-containing protein" evidence="7">
    <location>
        <begin position="23"/>
        <end position="427"/>
    </location>
</feature>
<name>A0ABP4GXG3_9ACTN</name>
<reference evidence="10" key="1">
    <citation type="journal article" date="2019" name="Int. J. Syst. Evol. Microbiol.">
        <title>The Global Catalogue of Microorganisms (GCM) 10K type strain sequencing project: providing services to taxonomists for standard genome sequencing and annotation.</title>
        <authorList>
            <consortium name="The Broad Institute Genomics Platform"/>
            <consortium name="The Broad Institute Genome Sequencing Center for Infectious Disease"/>
            <person name="Wu L."/>
            <person name="Ma J."/>
        </authorList>
    </citation>
    <scope>NUCLEOTIDE SEQUENCE [LARGE SCALE GENOMIC DNA]</scope>
    <source>
        <strain evidence="10">JCM 13004</strain>
    </source>
</reference>
<evidence type="ECO:0000256" key="7">
    <source>
        <dbReference type="SAM" id="SignalP"/>
    </source>
</evidence>
<dbReference type="RefSeq" id="WP_344442368.1">
    <property type="nucleotide sequence ID" value="NZ_BAAALF010000050.1"/>
</dbReference>
<comment type="caution">
    <text evidence="9">The sequence shown here is derived from an EMBL/GenBank/DDBJ whole genome shotgun (WGS) entry which is preliminary data.</text>
</comment>
<keyword evidence="3 7" id="KW-0732">Signal</keyword>
<evidence type="ECO:0000256" key="1">
    <source>
        <dbReference type="ARBA" id="ARBA00022512"/>
    </source>
</evidence>
<accession>A0ABP4GXG3</accession>